<dbReference type="Gene3D" id="2.20.120.10">
    <property type="entry name" value="Multimodular pneumococcal cell wall endolysin, domain 3"/>
    <property type="match status" value="1"/>
</dbReference>
<organism evidence="4 5">
    <name type="scientific">Clostridium butyricum</name>
    <dbReference type="NCBI Taxonomy" id="1492"/>
    <lineage>
        <taxon>Bacteria</taxon>
        <taxon>Bacillati</taxon>
        <taxon>Bacillota</taxon>
        <taxon>Clostridia</taxon>
        <taxon>Eubacteriales</taxon>
        <taxon>Clostridiaceae</taxon>
        <taxon>Clostridium</taxon>
    </lineage>
</organism>
<dbReference type="InterPro" id="IPR018337">
    <property type="entry name" value="Cell_wall/Cho-bd_repeat"/>
</dbReference>
<evidence type="ECO:0000313" key="4">
    <source>
        <dbReference type="EMBL" id="PPV17953.1"/>
    </source>
</evidence>
<dbReference type="PROSITE" id="PS51170">
    <property type="entry name" value="CW"/>
    <property type="match status" value="1"/>
</dbReference>
<dbReference type="AlphaFoldDB" id="A0A0A6PS33"/>
<reference evidence="4 5" key="1">
    <citation type="submission" date="2016-01" db="EMBL/GenBank/DDBJ databases">
        <title>Characterization of the Clostridium difficile lineages that are prevalent in Hong Kong and China.</title>
        <authorList>
            <person name="Kwok J.S.-L."/>
            <person name="Lam W.-Y."/>
            <person name="Ip M."/>
            <person name="Chan T.-F."/>
            <person name="Hawkey P.M."/>
            <person name="Tsui S.K.-W."/>
        </authorList>
    </citation>
    <scope>NUCLEOTIDE SEQUENCE [LARGE SCALE GENOMIC DNA]</scope>
    <source>
        <strain evidence="4 5">300064</strain>
    </source>
</reference>
<dbReference type="EMBL" id="LRDH01000001">
    <property type="protein sequence ID" value="PPV17953.1"/>
    <property type="molecule type" value="Genomic_DNA"/>
</dbReference>
<sequence>MSKFLISVGHTASGQTGCGAVGLLDESNCTREIAPLVVKKLQSLGHTAIKLQIDSGSSTDYVTRVSKANLEGGDYFVEIHLNAGGGTGCEVYTTNGSSASSLAQKVSSSIASNLGITNRGYKTSSGLYVLNHTSMAAMLIECCFVDNEIDYKAYNTEIIASAIVEGLTGQSTVYGNGTWIVDNNGWWFKYSDGTWPTGWAKLPIGNNNSNLGWFLFDSKGYMKTQWENPDGNWYYLGEDNDGRARQNEWAYDSKASTWYYFNDNCAMVQSKWIKYKNEWYYLNRDGSMATGWLQDGSKLYLLYSNGVMAHDTVLYGYKFDSNGVAAKI</sequence>
<dbReference type="PANTHER" id="PTHR30404">
    <property type="entry name" value="N-ACETYLMURAMOYL-L-ALANINE AMIDASE"/>
    <property type="match status" value="1"/>
</dbReference>
<dbReference type="InterPro" id="IPR050695">
    <property type="entry name" value="N-acetylmuramoyl_amidase_3"/>
</dbReference>
<evidence type="ECO:0000259" key="3">
    <source>
        <dbReference type="SMART" id="SM00646"/>
    </source>
</evidence>
<gene>
    <name evidence="4" type="ORF">AWN73_00670</name>
</gene>
<evidence type="ECO:0000256" key="1">
    <source>
        <dbReference type="ARBA" id="ARBA00022737"/>
    </source>
</evidence>
<proteinExistence type="predicted"/>
<dbReference type="Gene3D" id="2.10.270.20">
    <property type="match status" value="1"/>
</dbReference>
<dbReference type="SUPFAM" id="SSF53187">
    <property type="entry name" value="Zn-dependent exopeptidases"/>
    <property type="match status" value="1"/>
</dbReference>
<protein>
    <submittedName>
        <fullName evidence="4">Peptidoglycan-binding protein</fullName>
    </submittedName>
</protein>
<dbReference type="Proteomes" id="UP000238081">
    <property type="component" value="Unassembled WGS sequence"/>
</dbReference>
<dbReference type="CDD" id="cd02696">
    <property type="entry name" value="MurNAc-LAA"/>
    <property type="match status" value="1"/>
</dbReference>
<dbReference type="PANTHER" id="PTHR30404:SF8">
    <property type="entry name" value="AUTOLYSIN PH-RELATED"/>
    <property type="match status" value="1"/>
</dbReference>
<dbReference type="RefSeq" id="WP_043661743.1">
    <property type="nucleotide sequence ID" value="NZ_JSEG01000001.1"/>
</dbReference>
<evidence type="ECO:0000313" key="5">
    <source>
        <dbReference type="Proteomes" id="UP000238081"/>
    </source>
</evidence>
<dbReference type="SMART" id="SM00646">
    <property type="entry name" value="Ami_3"/>
    <property type="match status" value="1"/>
</dbReference>
<dbReference type="Pfam" id="PF01473">
    <property type="entry name" value="Choline_bind_1"/>
    <property type="match status" value="4"/>
</dbReference>
<dbReference type="GO" id="GO:0008745">
    <property type="term" value="F:N-acetylmuramoyl-L-alanine amidase activity"/>
    <property type="evidence" value="ECO:0007669"/>
    <property type="project" value="InterPro"/>
</dbReference>
<keyword evidence="1" id="KW-0677">Repeat</keyword>
<accession>A0A0A6PS33</accession>
<feature type="repeat" description="Cell wall-binding" evidence="2">
    <location>
        <begin position="269"/>
        <end position="288"/>
    </location>
</feature>
<evidence type="ECO:0000256" key="2">
    <source>
        <dbReference type="PROSITE-ProRule" id="PRU00591"/>
    </source>
</evidence>
<dbReference type="GO" id="GO:0030288">
    <property type="term" value="C:outer membrane-bounded periplasmic space"/>
    <property type="evidence" value="ECO:0007669"/>
    <property type="project" value="TreeGrafter"/>
</dbReference>
<feature type="domain" description="MurNAc-LAA" evidence="3">
    <location>
        <begin position="65"/>
        <end position="168"/>
    </location>
</feature>
<comment type="caution">
    <text evidence="4">The sequence shown here is derived from an EMBL/GenBank/DDBJ whole genome shotgun (WGS) entry which is preliminary data.</text>
</comment>
<dbReference type="GO" id="GO:0009253">
    <property type="term" value="P:peptidoglycan catabolic process"/>
    <property type="evidence" value="ECO:0007669"/>
    <property type="project" value="InterPro"/>
</dbReference>
<dbReference type="InterPro" id="IPR002508">
    <property type="entry name" value="MurNAc-LAA_cat"/>
</dbReference>
<dbReference type="Gene3D" id="3.40.630.40">
    <property type="entry name" value="Zn-dependent exopeptidases"/>
    <property type="match status" value="1"/>
</dbReference>
<dbReference type="Pfam" id="PF01520">
    <property type="entry name" value="Amidase_3"/>
    <property type="match status" value="1"/>
</dbReference>
<name>A0A0A6PS33_CLOBU</name>
<dbReference type="SUPFAM" id="SSF69360">
    <property type="entry name" value="Cell wall binding repeat"/>
    <property type="match status" value="1"/>
</dbReference>